<dbReference type="AlphaFoldDB" id="B7JY29"/>
<dbReference type="PANTHER" id="PTHR34654">
    <property type="entry name" value="UPF0109 PROTEIN SCO5592"/>
    <property type="match status" value="1"/>
</dbReference>
<dbReference type="KEGG" id="cyp:PCC8801_1955"/>
<feature type="region of interest" description="Disordered" evidence="3">
    <location>
        <begin position="101"/>
        <end position="145"/>
    </location>
</feature>
<organism evidence="4 5">
    <name type="scientific">Rippkaea orientalis (strain PCC 8801 / RF-1)</name>
    <name type="common">Cyanothece sp. (strain PCC 8801)</name>
    <dbReference type="NCBI Taxonomy" id="41431"/>
    <lineage>
        <taxon>Bacteria</taxon>
        <taxon>Bacillati</taxon>
        <taxon>Cyanobacteriota</taxon>
        <taxon>Cyanophyceae</taxon>
        <taxon>Oscillatoriophycideae</taxon>
        <taxon>Chroococcales</taxon>
        <taxon>Aphanothecaceae</taxon>
        <taxon>Rippkaea</taxon>
        <taxon>Rippkaea orientalis</taxon>
    </lineage>
</organism>
<dbReference type="eggNOG" id="COG1837">
    <property type="taxonomic scope" value="Bacteria"/>
</dbReference>
<dbReference type="PANTHER" id="PTHR34654:SF1">
    <property type="entry name" value="RNA-BINDING PROTEIN KHPA"/>
    <property type="match status" value="1"/>
</dbReference>
<dbReference type="InterPro" id="IPR020627">
    <property type="entry name" value="KhpA"/>
</dbReference>
<dbReference type="HOGENOM" id="CLU_132074_2_0_3"/>
<keyword evidence="5" id="KW-1185">Reference proteome</keyword>
<gene>
    <name evidence="4" type="ordered locus">PCC8801_1955</name>
</gene>
<dbReference type="RefSeq" id="WP_012595265.1">
    <property type="nucleotide sequence ID" value="NC_011726.1"/>
</dbReference>
<dbReference type="Pfam" id="PF13083">
    <property type="entry name" value="KH_KhpA-B"/>
    <property type="match status" value="1"/>
</dbReference>
<keyword evidence="1" id="KW-0963">Cytoplasm</keyword>
<dbReference type="OrthoDB" id="511849at2"/>
<keyword evidence="2" id="KW-0694">RNA-binding</keyword>
<protein>
    <submittedName>
        <fullName evidence="4">RNA-binding protein (Contains KH domain)-like protein</fullName>
    </submittedName>
</protein>
<reference evidence="5" key="1">
    <citation type="journal article" date="2011" name="MBio">
        <title>Novel metabolic attributes of the genus Cyanothece, comprising a group of unicellular nitrogen-fixing Cyanobacteria.</title>
        <authorList>
            <person name="Bandyopadhyay A."/>
            <person name="Elvitigala T."/>
            <person name="Welsh E."/>
            <person name="Stockel J."/>
            <person name="Liberton M."/>
            <person name="Min H."/>
            <person name="Sherman L.A."/>
            <person name="Pakrasi H.B."/>
        </authorList>
    </citation>
    <scope>NUCLEOTIDE SEQUENCE [LARGE SCALE GENOMIC DNA]</scope>
    <source>
        <strain evidence="5">PCC 8801</strain>
    </source>
</reference>
<accession>B7JY29</accession>
<evidence type="ECO:0000256" key="3">
    <source>
        <dbReference type="SAM" id="MobiDB-lite"/>
    </source>
</evidence>
<name>B7JY29_RIPO1</name>
<evidence type="ECO:0000313" key="5">
    <source>
        <dbReference type="Proteomes" id="UP000008204"/>
    </source>
</evidence>
<dbReference type="Proteomes" id="UP000008204">
    <property type="component" value="Chromosome"/>
</dbReference>
<dbReference type="STRING" id="41431.PCC8801_1955"/>
<evidence type="ECO:0000256" key="2">
    <source>
        <dbReference type="ARBA" id="ARBA00022884"/>
    </source>
</evidence>
<sequence>MLKSPLWSNRVDPNRPDYLGLVQFLVSPLLEFPDSLSIDCEQANNNQRVWIRLAFEETDKGRVFGRGGRNVQAILKVLQLAAIAAGQSLYLDVYQSPDGDFQETRQSRYGGGERKFVRKKTRSSSSSSRPAAPAPKLSVRSRWEQ</sequence>
<dbReference type="GO" id="GO:0003723">
    <property type="term" value="F:RNA binding"/>
    <property type="evidence" value="ECO:0007669"/>
    <property type="project" value="UniProtKB-KW"/>
</dbReference>
<feature type="compositionally biased region" description="Low complexity" evidence="3">
    <location>
        <begin position="123"/>
        <end position="136"/>
    </location>
</feature>
<dbReference type="EMBL" id="CP001287">
    <property type="protein sequence ID" value="ACK65993.1"/>
    <property type="molecule type" value="Genomic_DNA"/>
</dbReference>
<proteinExistence type="predicted"/>
<evidence type="ECO:0000256" key="1">
    <source>
        <dbReference type="ARBA" id="ARBA00022490"/>
    </source>
</evidence>
<feature type="compositionally biased region" description="Basic and acidic residues" evidence="3">
    <location>
        <begin position="102"/>
        <end position="115"/>
    </location>
</feature>
<evidence type="ECO:0000313" key="4">
    <source>
        <dbReference type="EMBL" id="ACK65993.1"/>
    </source>
</evidence>